<dbReference type="EMBL" id="QXEV01000041">
    <property type="protein sequence ID" value="RIA64754.1"/>
    <property type="molecule type" value="Genomic_DNA"/>
</dbReference>
<keyword evidence="4" id="KW-1185">Reference proteome</keyword>
<sequence>MGYERNKILLPFGDKYLFEFPLNTFLSLGYEVICVISKEDSDIIIPRLPAKNVKYVYGGATRQESVYLGLKKATGDYVLIHDAARMWVSEDLIHKIIEQGKEMTPVLTYTEVKDTIKVVENGKLKTLDRKSLIAAATPQAASLTLLKEVYEAAVKDNFTSTDDMSLIEKYHPEIEINLVKADEEIFKVTTPKDYEIAKEIWRKKLW</sequence>
<reference evidence="3 4" key="1">
    <citation type="submission" date="2018-08" db="EMBL/GenBank/DDBJ databases">
        <title>Genomic Encyclopedia of Archaeal and Bacterial Type Strains, Phase II (KMG-II): from individual species to whole genera.</title>
        <authorList>
            <person name="Goeker M."/>
        </authorList>
    </citation>
    <scope>NUCLEOTIDE SEQUENCE [LARGE SCALE GENOMIC DNA]</scope>
    <source>
        <strain evidence="3 4">ATCC 27112</strain>
    </source>
</reference>
<gene>
    <name evidence="3" type="ORF">EI71_01945</name>
</gene>
<keyword evidence="1 3" id="KW-0808">Transferase</keyword>
<dbReference type="InterPro" id="IPR018294">
    <property type="entry name" value="ISPD_synthase_CS"/>
</dbReference>
<dbReference type="AlphaFoldDB" id="A0A397R3M2"/>
<dbReference type="PANTHER" id="PTHR32125:SF4">
    <property type="entry name" value="2-C-METHYL-D-ERYTHRITOL 4-PHOSPHATE CYTIDYLYLTRANSFERASE, CHLOROPLASTIC"/>
    <property type="match status" value="1"/>
</dbReference>
<dbReference type="InterPro" id="IPR050088">
    <property type="entry name" value="IspD/TarI_cytidylyltransf_bact"/>
</dbReference>
<dbReference type="InterPro" id="IPR034683">
    <property type="entry name" value="IspD/TarI"/>
</dbReference>
<dbReference type="GO" id="GO:0008299">
    <property type="term" value="P:isoprenoid biosynthetic process"/>
    <property type="evidence" value="ECO:0007669"/>
    <property type="project" value="InterPro"/>
</dbReference>
<evidence type="ECO:0000256" key="2">
    <source>
        <dbReference type="ARBA" id="ARBA00022695"/>
    </source>
</evidence>
<organism evidence="3 4">
    <name type="scientific">Anaeroplasma bactoclasticum</name>
    <dbReference type="NCBI Taxonomy" id="2088"/>
    <lineage>
        <taxon>Bacteria</taxon>
        <taxon>Bacillati</taxon>
        <taxon>Mycoplasmatota</taxon>
        <taxon>Mollicutes</taxon>
        <taxon>Anaeroplasmatales</taxon>
        <taxon>Anaeroplasmataceae</taxon>
        <taxon>Anaeroplasma</taxon>
    </lineage>
</organism>
<dbReference type="PROSITE" id="PS01295">
    <property type="entry name" value="ISPD"/>
    <property type="match status" value="1"/>
</dbReference>
<evidence type="ECO:0000313" key="3">
    <source>
        <dbReference type="EMBL" id="RIA64754.1"/>
    </source>
</evidence>
<dbReference type="Pfam" id="PF01128">
    <property type="entry name" value="IspD"/>
    <property type="match status" value="1"/>
</dbReference>
<comment type="caution">
    <text evidence="3">The sequence shown here is derived from an EMBL/GenBank/DDBJ whole genome shotgun (WGS) entry which is preliminary data.</text>
</comment>
<proteinExistence type="predicted"/>
<dbReference type="InterPro" id="IPR029044">
    <property type="entry name" value="Nucleotide-diphossugar_trans"/>
</dbReference>
<dbReference type="FunCoup" id="A0A397R3M2">
    <property type="interactions" value="243"/>
</dbReference>
<accession>A0A397R3M2</accession>
<dbReference type="SUPFAM" id="SSF53448">
    <property type="entry name" value="Nucleotide-diphospho-sugar transferases"/>
    <property type="match status" value="1"/>
</dbReference>
<dbReference type="Proteomes" id="UP000266506">
    <property type="component" value="Unassembled WGS sequence"/>
</dbReference>
<evidence type="ECO:0000256" key="1">
    <source>
        <dbReference type="ARBA" id="ARBA00022679"/>
    </source>
</evidence>
<keyword evidence="2 3" id="KW-0548">Nucleotidyltransferase</keyword>
<name>A0A397R3M2_9MOLU</name>
<dbReference type="GO" id="GO:0050518">
    <property type="term" value="F:2-C-methyl-D-erythritol 4-phosphate cytidylyltransferase activity"/>
    <property type="evidence" value="ECO:0007669"/>
    <property type="project" value="TreeGrafter"/>
</dbReference>
<dbReference type="PANTHER" id="PTHR32125">
    <property type="entry name" value="2-C-METHYL-D-ERYTHRITOL 4-PHOSPHATE CYTIDYLYLTRANSFERASE, CHLOROPLASTIC"/>
    <property type="match status" value="1"/>
</dbReference>
<dbReference type="InParanoid" id="A0A397R3M2"/>
<dbReference type="Gene3D" id="3.90.550.10">
    <property type="entry name" value="Spore Coat Polysaccharide Biosynthesis Protein SpsA, Chain A"/>
    <property type="match status" value="1"/>
</dbReference>
<evidence type="ECO:0000313" key="4">
    <source>
        <dbReference type="Proteomes" id="UP000266506"/>
    </source>
</evidence>
<protein>
    <submittedName>
        <fullName evidence="3">2-C-methyl-D-erythritol 4-phosphate cytidylyltransferase/2-C-methyl-D-erythritol 4-phosphate cytidylyltransferase/2-C-methyl-D-erythritol 2,4-cyclodiphosphate synthase</fullName>
    </submittedName>
</protein>